<dbReference type="GO" id="GO:0071011">
    <property type="term" value="C:precatalytic spliceosome"/>
    <property type="evidence" value="ECO:0007669"/>
    <property type="project" value="TreeGrafter"/>
</dbReference>
<evidence type="ECO:0000256" key="4">
    <source>
        <dbReference type="SAM" id="MobiDB-lite"/>
    </source>
</evidence>
<feature type="compositionally biased region" description="Polar residues" evidence="4">
    <location>
        <begin position="498"/>
        <end position="520"/>
    </location>
</feature>
<feature type="region of interest" description="Disordered" evidence="4">
    <location>
        <begin position="584"/>
        <end position="664"/>
    </location>
</feature>
<evidence type="ECO:0000259" key="5">
    <source>
        <dbReference type="PROSITE" id="PS50102"/>
    </source>
</evidence>
<feature type="domain" description="RRM" evidence="5">
    <location>
        <begin position="284"/>
        <end position="365"/>
    </location>
</feature>
<dbReference type="OrthoDB" id="410044at2759"/>
<feature type="compositionally biased region" description="Gly residues" evidence="4">
    <location>
        <begin position="613"/>
        <end position="623"/>
    </location>
</feature>
<feature type="compositionally biased region" description="Acidic residues" evidence="4">
    <location>
        <begin position="134"/>
        <end position="145"/>
    </location>
</feature>
<dbReference type="SUPFAM" id="SSF54928">
    <property type="entry name" value="RNA-binding domain, RBD"/>
    <property type="match status" value="2"/>
</dbReference>
<comment type="caution">
    <text evidence="6">The sequence shown here is derived from an EMBL/GenBank/DDBJ whole genome shotgun (WGS) entry which is preliminary data.</text>
</comment>
<dbReference type="Gene3D" id="3.30.70.330">
    <property type="match status" value="2"/>
</dbReference>
<dbReference type="Pfam" id="PF00076">
    <property type="entry name" value="RRM_1"/>
    <property type="match status" value="2"/>
</dbReference>
<feature type="region of interest" description="Disordered" evidence="4">
    <location>
        <begin position="83"/>
        <end position="187"/>
    </location>
</feature>
<keyword evidence="7" id="KW-1185">Reference proteome</keyword>
<evidence type="ECO:0000256" key="1">
    <source>
        <dbReference type="ARBA" id="ARBA00004123"/>
    </source>
</evidence>
<comment type="subcellular location">
    <subcellularLocation>
        <location evidence="1">Nucleus</location>
    </subcellularLocation>
</comment>
<dbReference type="InterPro" id="IPR051183">
    <property type="entry name" value="U1_U11-U12_snRNP_70-35kDa"/>
</dbReference>
<accession>A0A9P6Q7I5</accession>
<dbReference type="EMBL" id="JAAAJB010000190">
    <property type="protein sequence ID" value="KAG0262344.1"/>
    <property type="molecule type" value="Genomic_DNA"/>
</dbReference>
<dbReference type="GO" id="GO:0003729">
    <property type="term" value="F:mRNA binding"/>
    <property type="evidence" value="ECO:0007669"/>
    <property type="project" value="TreeGrafter"/>
</dbReference>
<proteinExistence type="predicted"/>
<keyword evidence="2" id="KW-0539">Nucleus</keyword>
<dbReference type="AlphaFoldDB" id="A0A9P6Q7I5"/>
<gene>
    <name evidence="6" type="ORF">DFQ27_002415</name>
</gene>
<feature type="region of interest" description="Disordered" evidence="4">
    <location>
        <begin position="475"/>
        <end position="520"/>
    </location>
</feature>
<organism evidence="6 7">
    <name type="scientific">Actinomortierella ambigua</name>
    <dbReference type="NCBI Taxonomy" id="1343610"/>
    <lineage>
        <taxon>Eukaryota</taxon>
        <taxon>Fungi</taxon>
        <taxon>Fungi incertae sedis</taxon>
        <taxon>Mucoromycota</taxon>
        <taxon>Mortierellomycotina</taxon>
        <taxon>Mortierellomycetes</taxon>
        <taxon>Mortierellales</taxon>
        <taxon>Mortierellaceae</taxon>
        <taxon>Actinomortierella</taxon>
    </lineage>
</organism>
<dbReference type="PANTHER" id="PTHR13952">
    <property type="entry name" value="U1 SMALL NUCLEAR RIBONUCLEOPROTEIN 70 KD"/>
    <property type="match status" value="1"/>
</dbReference>
<dbReference type="PROSITE" id="PS50102">
    <property type="entry name" value="RRM"/>
    <property type="match status" value="1"/>
</dbReference>
<feature type="compositionally biased region" description="Basic and acidic residues" evidence="4">
    <location>
        <begin position="121"/>
        <end position="130"/>
    </location>
</feature>
<reference evidence="6" key="1">
    <citation type="journal article" date="2020" name="Fungal Divers.">
        <title>Resolving the Mortierellaceae phylogeny through synthesis of multi-gene phylogenetics and phylogenomics.</title>
        <authorList>
            <person name="Vandepol N."/>
            <person name="Liber J."/>
            <person name="Desiro A."/>
            <person name="Na H."/>
            <person name="Kennedy M."/>
            <person name="Barry K."/>
            <person name="Grigoriev I.V."/>
            <person name="Miller A.N."/>
            <person name="O'Donnell K."/>
            <person name="Stajich J.E."/>
            <person name="Bonito G."/>
        </authorList>
    </citation>
    <scope>NUCLEOTIDE SEQUENCE</scope>
    <source>
        <strain evidence="6">BC1065</strain>
    </source>
</reference>
<sequence length="664" mass="71818">MSHLTGPTPSPMSPPRTTPSTPGTPSPTSDSTTSQHDPMIPRGHKDSDCLIRCDSFTDYGGKKVSVAEGAEESLERSMDLLELAEFGPHSGEPDDRSRVAKNASGHAPLRSRSVDRFAGTRRKEYVHDLTAETNEPEVEASEEATEQGYDTSDSESDKQSQCGPMEGPDHGTVASEHTAGAPTHARRVEEAQRAMAEAQNTIIDGRHIRIEQARDIRKILEDYGPVEDVSVLHDSSPSGSRRYALARFAYRDDAIKAFVTLRASSHWAVEWAPNTNTSSLLDRDAIFVGQLNPAQVTKEALRERFEPYGTIKGITLLNRGRLGTRAPIAYAFIEYSNDQEASEAIEHENGTEFQGHTISVQYRETNEYRLQRQSFLQQAHAAQSMSPMYYRPTPMMPSMSQSNAESNAAPPGLEEGEHVAAGPYQAYHEQGAPGNPSTHHSHTVYYGPPQPPVPSLFMNYHNPYGAPVYSIRGPKEERGGYGQSSAGPADCTLRPKQAPTSSTRHAGTYGPASQGTSRDQVTARTMTGMNANTYEYAPFVPMDPYYSYGAQPMVMYDYAQPMSPSAYGPYPAAGYYYSRPMPSPHAASTMVAGSHELSHGPHASATGWQAHHGPGGGGSGGSRGYRSSLQGGHSTPSAPHQGQAGGVKDSKSEAGLPVASSSRK</sequence>
<dbReference type="InterPro" id="IPR000504">
    <property type="entry name" value="RRM_dom"/>
</dbReference>
<feature type="region of interest" description="Disordered" evidence="4">
    <location>
        <begin position="1"/>
        <end position="48"/>
    </location>
</feature>
<evidence type="ECO:0000313" key="6">
    <source>
        <dbReference type="EMBL" id="KAG0262344.1"/>
    </source>
</evidence>
<feature type="region of interest" description="Disordered" evidence="4">
    <location>
        <begin position="395"/>
        <end position="416"/>
    </location>
</feature>
<dbReference type="InterPro" id="IPR035979">
    <property type="entry name" value="RBD_domain_sf"/>
</dbReference>
<dbReference type="GO" id="GO:0017069">
    <property type="term" value="F:snRNA binding"/>
    <property type="evidence" value="ECO:0007669"/>
    <property type="project" value="TreeGrafter"/>
</dbReference>
<dbReference type="PANTHER" id="PTHR13952:SF6">
    <property type="entry name" value="U11_U12 SMALL NUCLEAR RIBONUCLEOPROTEIN 35 KDA PROTEIN"/>
    <property type="match status" value="1"/>
</dbReference>
<name>A0A9P6Q7I5_9FUNG</name>
<evidence type="ECO:0000313" key="7">
    <source>
        <dbReference type="Proteomes" id="UP000807716"/>
    </source>
</evidence>
<evidence type="ECO:0000256" key="3">
    <source>
        <dbReference type="PROSITE-ProRule" id="PRU00176"/>
    </source>
</evidence>
<dbReference type="CDD" id="cd00590">
    <property type="entry name" value="RRM_SF"/>
    <property type="match status" value="1"/>
</dbReference>
<protein>
    <recommendedName>
        <fullName evidence="5">RRM domain-containing protein</fullName>
    </recommendedName>
</protein>
<dbReference type="InterPro" id="IPR012677">
    <property type="entry name" value="Nucleotide-bd_a/b_plait_sf"/>
</dbReference>
<feature type="compositionally biased region" description="Pro residues" evidence="4">
    <location>
        <begin position="8"/>
        <end position="25"/>
    </location>
</feature>
<dbReference type="SMART" id="SM00360">
    <property type="entry name" value="RRM"/>
    <property type="match status" value="2"/>
</dbReference>
<dbReference type="GO" id="GO:0000398">
    <property type="term" value="P:mRNA splicing, via spliceosome"/>
    <property type="evidence" value="ECO:0007669"/>
    <property type="project" value="TreeGrafter"/>
</dbReference>
<dbReference type="Proteomes" id="UP000807716">
    <property type="component" value="Unassembled WGS sequence"/>
</dbReference>
<evidence type="ECO:0000256" key="2">
    <source>
        <dbReference type="ARBA" id="ARBA00023242"/>
    </source>
</evidence>
<keyword evidence="3" id="KW-0694">RNA-binding</keyword>